<accession>A0A3C1KP13</accession>
<dbReference type="Pfam" id="PF00078">
    <property type="entry name" value="RVT_1"/>
    <property type="match status" value="1"/>
</dbReference>
<evidence type="ECO:0000313" key="4">
    <source>
        <dbReference type="Proteomes" id="UP000259273"/>
    </source>
</evidence>
<dbReference type="PROSITE" id="PS50878">
    <property type="entry name" value="RT_POL"/>
    <property type="match status" value="1"/>
</dbReference>
<dbReference type="PANTHER" id="PTHR34047:SF8">
    <property type="entry name" value="PROTEIN YKFC"/>
    <property type="match status" value="1"/>
</dbReference>
<dbReference type="PANTHER" id="PTHR34047">
    <property type="entry name" value="NUCLEAR INTRON MATURASE 1, MITOCHONDRIAL-RELATED"/>
    <property type="match status" value="1"/>
</dbReference>
<name>A0A3C1KP13_9GAMM</name>
<dbReference type="AlphaFoldDB" id="A0A3C1KP13"/>
<dbReference type="CDD" id="cd01646">
    <property type="entry name" value="RT_Bac_retron_I"/>
    <property type="match status" value="1"/>
</dbReference>
<proteinExistence type="inferred from homology"/>
<gene>
    <name evidence="3" type="ORF">DCP75_10325</name>
</gene>
<organism evidence="3 4">
    <name type="scientific">Haliea salexigens</name>
    <dbReference type="NCBI Taxonomy" id="287487"/>
    <lineage>
        <taxon>Bacteria</taxon>
        <taxon>Pseudomonadati</taxon>
        <taxon>Pseudomonadota</taxon>
        <taxon>Gammaproteobacteria</taxon>
        <taxon>Cellvibrionales</taxon>
        <taxon>Halieaceae</taxon>
        <taxon>Haliea</taxon>
    </lineage>
</organism>
<dbReference type="Proteomes" id="UP000259273">
    <property type="component" value="Unassembled WGS sequence"/>
</dbReference>
<dbReference type="EMBL" id="DMND01000137">
    <property type="protein sequence ID" value="HAN28094.1"/>
    <property type="molecule type" value="Genomic_DNA"/>
</dbReference>
<feature type="domain" description="Reverse transcriptase" evidence="2">
    <location>
        <begin position="96"/>
        <end position="336"/>
    </location>
</feature>
<reference evidence="3 4" key="1">
    <citation type="journal article" date="2018" name="Nat. Biotechnol.">
        <title>A standardized bacterial taxonomy based on genome phylogeny substantially revises the tree of life.</title>
        <authorList>
            <person name="Parks D.H."/>
            <person name="Chuvochina M."/>
            <person name="Waite D.W."/>
            <person name="Rinke C."/>
            <person name="Skarshewski A."/>
            <person name="Chaumeil P.A."/>
            <person name="Hugenholtz P."/>
        </authorList>
    </citation>
    <scope>NUCLEOTIDE SEQUENCE [LARGE SCALE GENOMIC DNA]</scope>
    <source>
        <strain evidence="3">UBA9158</strain>
    </source>
</reference>
<dbReference type="InterPro" id="IPR000477">
    <property type="entry name" value="RT_dom"/>
</dbReference>
<evidence type="ECO:0000313" key="3">
    <source>
        <dbReference type="EMBL" id="HAN28094.1"/>
    </source>
</evidence>
<dbReference type="InterPro" id="IPR051083">
    <property type="entry name" value="GrpII_Intron_Splice-Mob/Def"/>
</dbReference>
<comment type="similarity">
    <text evidence="1">Belongs to the bacterial reverse transcriptase family.</text>
</comment>
<evidence type="ECO:0000259" key="2">
    <source>
        <dbReference type="PROSITE" id="PS50878"/>
    </source>
</evidence>
<comment type="caution">
    <text evidence="3">The sequence shown here is derived from an EMBL/GenBank/DDBJ whole genome shotgun (WGS) entry which is preliminary data.</text>
</comment>
<sequence>MGNPIEEHRKATKKLARSLKKTDVYHWLCERGYFPESYVLPPCFMVDKRPVKPKVYTKVTGGGRKYKVPRTECLNVHFPKTEYTDRNFGLIHPEIHNDIAYHVSTNWLTLVERMVPKNSQVTSYTFPVPIDARNPGRVGYLRSGRMIYEFIGMIDDDIASEAYKYRYIVKADIKSFYPSIYTHSIAWAIHGKKFIRKPANMHNYKLLGNRLDRLFQNASDGCTNGVPIGPVVSDIVAEIVASAVDVNFTKLIKDSGIECEAVRFKDDYRILTKSEADSKRVIKFLQASLKTFNLELSDEKTKISKLPDGLFREWVSKYHTVHPNKKKSYTWKEFRELYLATIRIDKECNGTGVIERFLADIIDKQGKLKIRVGDFNLQKVISMLVMLGDLRVKAFPKIIAILEGVLKSDFGFIHQDIIVEYLEDYLITLSEEEERNKYLISWISYFLVSNGLDKLLSVKPKYKDPITRSILNNRGNIFRDCKEHKIFMGCKAVAKKVTMIEHLDVFNPPKLT</sequence>
<evidence type="ECO:0000256" key="1">
    <source>
        <dbReference type="ARBA" id="ARBA00034120"/>
    </source>
</evidence>
<protein>
    <recommendedName>
        <fullName evidence="2">Reverse transcriptase domain-containing protein</fullName>
    </recommendedName>
</protein>